<dbReference type="GO" id="GO:0006508">
    <property type="term" value="P:proteolysis"/>
    <property type="evidence" value="ECO:0007669"/>
    <property type="project" value="UniProtKB-KW"/>
</dbReference>
<comment type="similarity">
    <text evidence="1">Belongs to the peptidase S51 family.</text>
</comment>
<protein>
    <submittedName>
        <fullName evidence="5">Peptidase E</fullName>
    </submittedName>
</protein>
<evidence type="ECO:0000256" key="1">
    <source>
        <dbReference type="ARBA" id="ARBA00006534"/>
    </source>
</evidence>
<evidence type="ECO:0000313" key="6">
    <source>
        <dbReference type="Proteomes" id="UP000184388"/>
    </source>
</evidence>
<evidence type="ECO:0000313" key="5">
    <source>
        <dbReference type="EMBL" id="SHL45442.1"/>
    </source>
</evidence>
<dbReference type="Gene3D" id="3.40.50.880">
    <property type="match status" value="1"/>
</dbReference>
<gene>
    <name evidence="5" type="ORF">SAMN05216268_104354</name>
</gene>
<organism evidence="5 6">
    <name type="scientific">Streptomyces yunnanensis</name>
    <dbReference type="NCBI Taxonomy" id="156453"/>
    <lineage>
        <taxon>Bacteria</taxon>
        <taxon>Bacillati</taxon>
        <taxon>Actinomycetota</taxon>
        <taxon>Actinomycetes</taxon>
        <taxon>Kitasatosporales</taxon>
        <taxon>Streptomycetaceae</taxon>
        <taxon>Streptomyces</taxon>
    </lineage>
</organism>
<dbReference type="Pfam" id="PF03575">
    <property type="entry name" value="Peptidase_S51"/>
    <property type="match status" value="1"/>
</dbReference>
<reference evidence="6" key="1">
    <citation type="submission" date="2016-11" db="EMBL/GenBank/DDBJ databases">
        <authorList>
            <person name="Jaros S."/>
            <person name="Januszkiewicz K."/>
            <person name="Wedrychowicz H."/>
        </authorList>
    </citation>
    <scope>NUCLEOTIDE SEQUENCE [LARGE SCALE GENOMIC DNA]</scope>
    <source>
        <strain evidence="6">CGMCC 4.3555</strain>
    </source>
</reference>
<keyword evidence="3" id="KW-0378">Hydrolase</keyword>
<proteinExistence type="inferred from homology"/>
<name>A0A9X8QQZ3_9ACTN</name>
<dbReference type="Proteomes" id="UP000184388">
    <property type="component" value="Unassembled WGS sequence"/>
</dbReference>
<comment type="caution">
    <text evidence="5">The sequence shown here is derived from an EMBL/GenBank/DDBJ whole genome shotgun (WGS) entry which is preliminary data.</text>
</comment>
<evidence type="ECO:0000256" key="4">
    <source>
        <dbReference type="ARBA" id="ARBA00022825"/>
    </source>
</evidence>
<dbReference type="PANTHER" id="PTHR20842:SF0">
    <property type="entry name" value="ALPHA-ASPARTYL DIPEPTIDASE"/>
    <property type="match status" value="1"/>
</dbReference>
<evidence type="ECO:0000256" key="3">
    <source>
        <dbReference type="ARBA" id="ARBA00022801"/>
    </source>
</evidence>
<dbReference type="InterPro" id="IPR029062">
    <property type="entry name" value="Class_I_gatase-like"/>
</dbReference>
<sequence>MPRNRFEAGRGVAPAPTSRVVIMTAPTPTILATSGGHRTGGRTMVTFNSLVHHAVELSGAHGRRPRVMYVGTAIGDAEHFTSRMTEAARVAGFDLTPLHLFPMPNLDDVEGAVLDQDVVWVMGGSVANLLAVWRVHGLDRVMRRAWEAGVVLSGVSAGSLCWFQGGATDSFGPELRPVTNTLGFLPYGNGVHYDVDRGRRPLTHRLVADGTLPVAHCTDDGVGLVYRGTELVEAVTEVPGKGAYIVTRDGNAAVEERIEPRRLPAVP</sequence>
<accession>A0A9X8QQZ3</accession>
<dbReference type="EMBL" id="FRBK01000004">
    <property type="protein sequence ID" value="SHL45442.1"/>
    <property type="molecule type" value="Genomic_DNA"/>
</dbReference>
<dbReference type="FunFam" id="3.40.50.880:FF:000071">
    <property type="entry name" value="Peptidase E"/>
    <property type="match status" value="1"/>
</dbReference>
<dbReference type="CDD" id="cd03146">
    <property type="entry name" value="GAT1_Peptidase_E"/>
    <property type="match status" value="1"/>
</dbReference>
<keyword evidence="2" id="KW-0645">Protease</keyword>
<dbReference type="AlphaFoldDB" id="A0A9X8QQZ3"/>
<evidence type="ECO:0000256" key="2">
    <source>
        <dbReference type="ARBA" id="ARBA00022670"/>
    </source>
</evidence>
<dbReference type="InterPro" id="IPR005320">
    <property type="entry name" value="Peptidase_S51"/>
</dbReference>
<keyword evidence="4" id="KW-0720">Serine protease</keyword>
<dbReference type="GO" id="GO:0008236">
    <property type="term" value="F:serine-type peptidase activity"/>
    <property type="evidence" value="ECO:0007669"/>
    <property type="project" value="UniProtKB-KW"/>
</dbReference>
<dbReference type="SUPFAM" id="SSF52317">
    <property type="entry name" value="Class I glutamine amidotransferase-like"/>
    <property type="match status" value="1"/>
</dbReference>
<dbReference type="PANTHER" id="PTHR20842">
    <property type="entry name" value="PROTEASE S51 ALPHA-ASPARTYL DIPEPTIDASE"/>
    <property type="match status" value="1"/>
</dbReference>